<dbReference type="RefSeq" id="WP_265591822.1">
    <property type="nucleotide sequence ID" value="NZ_AP025285.1"/>
</dbReference>
<protein>
    <submittedName>
        <fullName evidence="1">Uncharacterized protein</fullName>
    </submittedName>
</protein>
<organism evidence="1 2">
    <name type="scientific">Leptogranulimonas caecicola</name>
    <dbReference type="NCBI Taxonomy" id="2894156"/>
    <lineage>
        <taxon>Bacteria</taxon>
        <taxon>Bacillati</taxon>
        <taxon>Actinomycetota</taxon>
        <taxon>Coriobacteriia</taxon>
        <taxon>Coriobacteriales</taxon>
        <taxon>Kribbibacteriaceae</taxon>
        <taxon>Leptogranulimonas</taxon>
    </lineage>
</organism>
<dbReference type="KEGG" id="lcal:ATTO_01130"/>
<keyword evidence="2" id="KW-1185">Reference proteome</keyword>
<gene>
    <name evidence="1" type="ORF">ATTO_01130</name>
</gene>
<proteinExistence type="predicted"/>
<evidence type="ECO:0000313" key="1">
    <source>
        <dbReference type="EMBL" id="BDC90241.1"/>
    </source>
</evidence>
<dbReference type="EMBL" id="AP025285">
    <property type="protein sequence ID" value="BDC90241.1"/>
    <property type="molecule type" value="Genomic_DNA"/>
</dbReference>
<dbReference type="Proteomes" id="UP001431186">
    <property type="component" value="Chromosome"/>
</dbReference>
<evidence type="ECO:0000313" key="2">
    <source>
        <dbReference type="Proteomes" id="UP001431186"/>
    </source>
</evidence>
<accession>A0AAU9CKY9</accession>
<sequence>MKPQNFKLSRRYLAFVALLLLFVGLGTIAWAAPSFIPVTNSPANEFTGGFAQHKGRVTQAGYGRIVLEDPNVLTRQQLPEGAKAFEVFLVDENTQITDARGIPVALESLEPLSWALVEVDYYDDRNDEPYPAATRICAIDLQTHLDAMEPPQFLE</sequence>
<name>A0AAU9CKY9_9ACTN</name>
<reference evidence="1" key="1">
    <citation type="submission" date="2021-11" db="EMBL/GenBank/DDBJ databases">
        <title>Complete genome sequence of Atopobiaceae bacterium TOC12.</title>
        <authorList>
            <person name="Morinaga K."/>
            <person name="Kusada H."/>
            <person name="Tamaki H."/>
        </authorList>
    </citation>
    <scope>NUCLEOTIDE SEQUENCE</scope>
    <source>
        <strain evidence="1">TOC12</strain>
    </source>
</reference>
<dbReference type="AlphaFoldDB" id="A0AAU9CKY9"/>